<organism evidence="7">
    <name type="scientific">Salvia splendens</name>
    <name type="common">Scarlet sage</name>
    <dbReference type="NCBI Taxonomy" id="180675"/>
    <lineage>
        <taxon>Eukaryota</taxon>
        <taxon>Viridiplantae</taxon>
        <taxon>Streptophyta</taxon>
        <taxon>Embryophyta</taxon>
        <taxon>Tracheophyta</taxon>
        <taxon>Spermatophyta</taxon>
        <taxon>Magnoliopsida</taxon>
        <taxon>eudicotyledons</taxon>
        <taxon>Gunneridae</taxon>
        <taxon>Pentapetalae</taxon>
        <taxon>asterids</taxon>
        <taxon>lamiids</taxon>
        <taxon>Lamiales</taxon>
        <taxon>Lamiaceae</taxon>
        <taxon>Nepetoideae</taxon>
        <taxon>Mentheae</taxon>
        <taxon>Salviinae</taxon>
        <taxon>Salvia</taxon>
        <taxon>Salvia subgen. Calosphace</taxon>
        <taxon>core Calosphace</taxon>
    </lineage>
</organism>
<keyword evidence="2 4" id="KW-0813">Transport</keyword>
<dbReference type="InterPro" id="IPR016140">
    <property type="entry name" value="Bifunc_inhib/LTP/seed_store"/>
</dbReference>
<dbReference type="CDD" id="cd01960">
    <property type="entry name" value="nsLTP1"/>
    <property type="match status" value="1"/>
</dbReference>
<gene>
    <name evidence="7" type="ORF">SASPL_104609</name>
</gene>
<evidence type="ECO:0000256" key="1">
    <source>
        <dbReference type="ARBA" id="ARBA00009748"/>
    </source>
</evidence>
<feature type="domain" description="Bifunctional inhibitor/plant lipid transfer protein/seed storage helical" evidence="6">
    <location>
        <begin position="33"/>
        <end position="119"/>
    </location>
</feature>
<reference evidence="7" key="2">
    <citation type="submission" date="2020-08" db="EMBL/GenBank/DDBJ databases">
        <title>Plant Genome Project.</title>
        <authorList>
            <person name="Zhang R.-G."/>
        </authorList>
    </citation>
    <scope>NUCLEOTIDE SEQUENCE</scope>
    <source>
        <strain evidence="7">Huo1</strain>
        <tissue evidence="7">Leaf</tissue>
    </source>
</reference>
<dbReference type="AlphaFoldDB" id="A0A8X8YN14"/>
<dbReference type="PANTHER" id="PTHR33076">
    <property type="entry name" value="NON-SPECIFIC LIPID-TRANSFER PROTEIN 2-RELATED"/>
    <property type="match status" value="1"/>
</dbReference>
<evidence type="ECO:0000313" key="8">
    <source>
        <dbReference type="Proteomes" id="UP000298416"/>
    </source>
</evidence>
<keyword evidence="3 4" id="KW-0446">Lipid-binding</keyword>
<dbReference type="PRINTS" id="PR00382">
    <property type="entry name" value="LIPIDTRNSFER"/>
</dbReference>
<feature type="signal peptide" evidence="5">
    <location>
        <begin position="1"/>
        <end position="29"/>
    </location>
</feature>
<evidence type="ECO:0000256" key="2">
    <source>
        <dbReference type="ARBA" id="ARBA00022448"/>
    </source>
</evidence>
<dbReference type="EMBL" id="PNBA02000002">
    <property type="protein sequence ID" value="KAG6433006.1"/>
    <property type="molecule type" value="Genomic_DNA"/>
</dbReference>
<dbReference type="Gene3D" id="1.10.110.10">
    <property type="entry name" value="Plant lipid-transfer and hydrophobic proteins"/>
    <property type="match status" value="1"/>
</dbReference>
<dbReference type="GO" id="GO:0006869">
    <property type="term" value="P:lipid transport"/>
    <property type="evidence" value="ECO:0007669"/>
    <property type="project" value="InterPro"/>
</dbReference>
<dbReference type="GO" id="GO:0008289">
    <property type="term" value="F:lipid binding"/>
    <property type="evidence" value="ECO:0007669"/>
    <property type="project" value="UniProtKB-KW"/>
</dbReference>
<keyword evidence="5" id="KW-0732">Signal</keyword>
<dbReference type="SMART" id="SM00499">
    <property type="entry name" value="AAI"/>
    <property type="match status" value="1"/>
</dbReference>
<dbReference type="SUPFAM" id="SSF47699">
    <property type="entry name" value="Bifunctional inhibitor/lipid-transfer protein/seed storage 2S albumin"/>
    <property type="match status" value="1"/>
</dbReference>
<dbReference type="Proteomes" id="UP000298416">
    <property type="component" value="Unassembled WGS sequence"/>
</dbReference>
<comment type="function">
    <text evidence="4">Plant non-specific lipid-transfer proteins transfer phospholipids as well as galactolipids across membranes. May play a role in wax or cutin deposition in the cell walls of expanding epidermal cells and certain secretory tissues.</text>
</comment>
<proteinExistence type="inferred from homology"/>
<reference evidence="7" key="1">
    <citation type="submission" date="2018-01" db="EMBL/GenBank/DDBJ databases">
        <authorList>
            <person name="Mao J.F."/>
        </authorList>
    </citation>
    <scope>NUCLEOTIDE SEQUENCE</scope>
    <source>
        <strain evidence="7">Huo1</strain>
        <tissue evidence="7">Leaf</tissue>
    </source>
</reference>
<evidence type="ECO:0000256" key="5">
    <source>
        <dbReference type="SAM" id="SignalP"/>
    </source>
</evidence>
<dbReference type="InterPro" id="IPR000528">
    <property type="entry name" value="Plant_nsLTP"/>
</dbReference>
<protein>
    <recommendedName>
        <fullName evidence="4">Non-specific lipid-transfer protein</fullName>
    </recommendedName>
</protein>
<name>A0A8X8YN14_SALSN</name>
<comment type="similarity">
    <text evidence="1 4">Belongs to the plant LTP family.</text>
</comment>
<keyword evidence="8" id="KW-1185">Reference proteome</keyword>
<evidence type="ECO:0000256" key="3">
    <source>
        <dbReference type="ARBA" id="ARBA00023121"/>
    </source>
</evidence>
<sequence length="122" mass="12281">MAGFGEVKVVCLVVIAVVAAAATAPHAEGAISCGQVMSSVSPCLAYLRGGGAVAAPCCDGVKNLNKAAATTADRQAVCGCVKSLAPSIGAKPDLINSLPAKCGGAVMELLQRKRYTYLCIVR</sequence>
<accession>A0A8X8YN14</accession>
<dbReference type="InterPro" id="IPR036312">
    <property type="entry name" value="Bifun_inhib/LTP/seed_sf"/>
</dbReference>
<evidence type="ECO:0000256" key="4">
    <source>
        <dbReference type="RuleBase" id="RU000628"/>
    </source>
</evidence>
<comment type="caution">
    <text evidence="7">The sequence shown here is derived from an EMBL/GenBank/DDBJ whole genome shotgun (WGS) entry which is preliminary data.</text>
</comment>
<evidence type="ECO:0000259" key="6">
    <source>
        <dbReference type="SMART" id="SM00499"/>
    </source>
</evidence>
<evidence type="ECO:0000313" key="7">
    <source>
        <dbReference type="EMBL" id="KAG6433006.1"/>
    </source>
</evidence>
<dbReference type="Pfam" id="PF00234">
    <property type="entry name" value="Tryp_alpha_amyl"/>
    <property type="match status" value="1"/>
</dbReference>
<feature type="chain" id="PRO_5036489371" description="Non-specific lipid-transfer protein" evidence="5">
    <location>
        <begin position="30"/>
        <end position="122"/>
    </location>
</feature>